<dbReference type="PANTHER" id="PTHR22993">
    <property type="entry name" value="FORMAMIDOPYRIMIDINE-DNA GLYCOSYLASE"/>
    <property type="match status" value="1"/>
</dbReference>
<keyword evidence="4 11" id="KW-0378">Hydrolase</keyword>
<dbReference type="InterPro" id="IPR035937">
    <property type="entry name" value="FPG_N"/>
</dbReference>
<dbReference type="SUPFAM" id="SSF81624">
    <property type="entry name" value="N-terminal domain of MutM-like DNA repair proteins"/>
    <property type="match status" value="1"/>
</dbReference>
<accession>A0ABS4GCF6</accession>
<proteinExistence type="inferred from homology"/>
<evidence type="ECO:0000256" key="9">
    <source>
        <dbReference type="ARBA" id="ARBA00023295"/>
    </source>
</evidence>
<comment type="caution">
    <text evidence="11">The sequence shown here is derived from an EMBL/GenBank/DDBJ whole genome shotgun (WGS) entry which is preliminary data.</text>
</comment>
<evidence type="ECO:0000256" key="4">
    <source>
        <dbReference type="ARBA" id="ARBA00022801"/>
    </source>
</evidence>
<keyword evidence="5" id="KW-0238">DNA-binding</keyword>
<dbReference type="PANTHER" id="PTHR22993:SF9">
    <property type="entry name" value="FORMAMIDOPYRIMIDINE-DNA GLYCOSYLASE"/>
    <property type="match status" value="1"/>
</dbReference>
<dbReference type="RefSeq" id="WP_342455018.1">
    <property type="nucleotide sequence ID" value="NZ_JAGGKS010000003.1"/>
</dbReference>
<protein>
    <submittedName>
        <fullName evidence="11">Formamidopyrimidine-DNA glycosylase</fullName>
        <ecNumber evidence="11">3.2.2.23</ecNumber>
        <ecNumber evidence="11">4.2.99.18</ecNumber>
    </submittedName>
</protein>
<dbReference type="Proteomes" id="UP001519342">
    <property type="component" value="Unassembled WGS sequence"/>
</dbReference>
<evidence type="ECO:0000256" key="7">
    <source>
        <dbReference type="ARBA" id="ARBA00023239"/>
    </source>
</evidence>
<evidence type="ECO:0000256" key="1">
    <source>
        <dbReference type="ARBA" id="ARBA00001668"/>
    </source>
</evidence>
<reference evidence="11 12" key="1">
    <citation type="submission" date="2021-03" db="EMBL/GenBank/DDBJ databases">
        <title>Genomic Encyclopedia of Type Strains, Phase IV (KMG-IV): sequencing the most valuable type-strain genomes for metagenomic binning, comparative biology and taxonomic classification.</title>
        <authorList>
            <person name="Goeker M."/>
        </authorList>
    </citation>
    <scope>NUCLEOTIDE SEQUENCE [LARGE SCALE GENOMIC DNA]</scope>
    <source>
        <strain evidence="11 12">DSM 24004</strain>
    </source>
</reference>
<dbReference type="SMART" id="SM01232">
    <property type="entry name" value="H2TH"/>
    <property type="match status" value="1"/>
</dbReference>
<organism evidence="11 12">
    <name type="scientific">Sedimentibacter acidaminivorans</name>
    <dbReference type="NCBI Taxonomy" id="913099"/>
    <lineage>
        <taxon>Bacteria</taxon>
        <taxon>Bacillati</taxon>
        <taxon>Bacillota</taxon>
        <taxon>Tissierellia</taxon>
        <taxon>Sedimentibacter</taxon>
    </lineage>
</organism>
<evidence type="ECO:0000256" key="6">
    <source>
        <dbReference type="ARBA" id="ARBA00023204"/>
    </source>
</evidence>
<feature type="domain" description="Formamidopyrimidine-DNA glycosylase catalytic" evidence="10">
    <location>
        <begin position="2"/>
        <end position="107"/>
    </location>
</feature>
<dbReference type="SUPFAM" id="SSF46946">
    <property type="entry name" value="S13-like H2TH domain"/>
    <property type="match status" value="1"/>
</dbReference>
<dbReference type="CDD" id="cd08975">
    <property type="entry name" value="BaFpgNei_N_3"/>
    <property type="match status" value="1"/>
</dbReference>
<dbReference type="InterPro" id="IPR010979">
    <property type="entry name" value="Ribosomal_uS13-like_H2TH"/>
</dbReference>
<name>A0ABS4GCF6_9FIRM</name>
<dbReference type="GO" id="GO:0008534">
    <property type="term" value="F:oxidized purine nucleobase lesion DNA N-glycosylase activity"/>
    <property type="evidence" value="ECO:0007669"/>
    <property type="project" value="UniProtKB-EC"/>
</dbReference>
<keyword evidence="3" id="KW-0227">DNA damage</keyword>
<dbReference type="InterPro" id="IPR012319">
    <property type="entry name" value="FPG_cat"/>
</dbReference>
<keyword evidence="9 11" id="KW-0326">Glycosidase</keyword>
<evidence type="ECO:0000313" key="11">
    <source>
        <dbReference type="EMBL" id="MBP1925375.1"/>
    </source>
</evidence>
<dbReference type="EMBL" id="JAGGKS010000003">
    <property type="protein sequence ID" value="MBP1925375.1"/>
    <property type="molecule type" value="Genomic_DNA"/>
</dbReference>
<dbReference type="Pfam" id="PF06831">
    <property type="entry name" value="H2TH"/>
    <property type="match status" value="1"/>
</dbReference>
<sequence>MIEIPEAVVLAKQINETIVGKRIKNVLAAQSPHKFAWFNGDPLEYNNLLEGKLINNAEAVGGFVEITIEDVVLLFHDGVNLRYHGEKEKRPQKHQLMIDFEDLSAMSASVQMYGGLWCFYKNKVDHSYYLNAKKRISPISDKFDIEYFNVIYSSTGAERLSAKALLATEQRIPGLGNGTLQDILFNAKIHPKKKVGSFTEDNKDLLYKSIKTTLEAMIFNGGRDTEKDLFGNFGGGI</sequence>
<evidence type="ECO:0000256" key="2">
    <source>
        <dbReference type="ARBA" id="ARBA00009409"/>
    </source>
</evidence>
<evidence type="ECO:0000313" key="12">
    <source>
        <dbReference type="Proteomes" id="UP001519342"/>
    </source>
</evidence>
<dbReference type="Pfam" id="PF01149">
    <property type="entry name" value="Fapy_DNA_glyco"/>
    <property type="match status" value="1"/>
</dbReference>
<comment type="catalytic activity">
    <reaction evidence="1">
        <text>Hydrolysis of DNA containing ring-opened 7-methylguanine residues, releasing 2,6-diamino-4-hydroxy-5-(N-methyl)formamidopyrimidine.</text>
        <dbReference type="EC" id="3.2.2.23"/>
    </reaction>
</comment>
<keyword evidence="12" id="KW-1185">Reference proteome</keyword>
<evidence type="ECO:0000256" key="5">
    <source>
        <dbReference type="ARBA" id="ARBA00023125"/>
    </source>
</evidence>
<dbReference type="Gene3D" id="3.20.190.10">
    <property type="entry name" value="MutM-like, N-terminal"/>
    <property type="match status" value="1"/>
</dbReference>
<keyword evidence="7 11" id="KW-0456">Lyase</keyword>
<keyword evidence="8" id="KW-0511">Multifunctional enzyme</keyword>
<comment type="similarity">
    <text evidence="2">Belongs to the FPG family.</text>
</comment>
<dbReference type="Gene3D" id="1.10.8.50">
    <property type="match status" value="1"/>
</dbReference>
<evidence type="ECO:0000259" key="10">
    <source>
        <dbReference type="PROSITE" id="PS51068"/>
    </source>
</evidence>
<evidence type="ECO:0000256" key="8">
    <source>
        <dbReference type="ARBA" id="ARBA00023268"/>
    </source>
</evidence>
<gene>
    <name evidence="11" type="ORF">J2Z76_001234</name>
</gene>
<dbReference type="PROSITE" id="PS51068">
    <property type="entry name" value="FPG_CAT"/>
    <property type="match status" value="1"/>
</dbReference>
<dbReference type="GO" id="GO:0140078">
    <property type="term" value="F:class I DNA-(apurinic or apyrimidinic site) endonuclease activity"/>
    <property type="evidence" value="ECO:0007669"/>
    <property type="project" value="UniProtKB-EC"/>
</dbReference>
<evidence type="ECO:0000256" key="3">
    <source>
        <dbReference type="ARBA" id="ARBA00022763"/>
    </source>
</evidence>
<dbReference type="EC" id="3.2.2.23" evidence="11"/>
<keyword evidence="6" id="KW-0234">DNA repair</keyword>
<dbReference type="InterPro" id="IPR015886">
    <property type="entry name" value="H2TH_FPG"/>
</dbReference>
<dbReference type="EC" id="4.2.99.18" evidence="11"/>